<evidence type="ECO:0000313" key="1">
    <source>
        <dbReference type="EMBL" id="KXZ49755.1"/>
    </source>
</evidence>
<organism evidence="1 2">
    <name type="scientific">Gonium pectorale</name>
    <name type="common">Green alga</name>
    <dbReference type="NCBI Taxonomy" id="33097"/>
    <lineage>
        <taxon>Eukaryota</taxon>
        <taxon>Viridiplantae</taxon>
        <taxon>Chlorophyta</taxon>
        <taxon>core chlorophytes</taxon>
        <taxon>Chlorophyceae</taxon>
        <taxon>CS clade</taxon>
        <taxon>Chlamydomonadales</taxon>
        <taxon>Volvocaceae</taxon>
        <taxon>Gonium</taxon>
    </lineage>
</organism>
<reference evidence="2" key="1">
    <citation type="journal article" date="2016" name="Nat. Commun.">
        <title>The Gonium pectorale genome demonstrates co-option of cell cycle regulation during the evolution of multicellularity.</title>
        <authorList>
            <person name="Hanschen E.R."/>
            <person name="Marriage T.N."/>
            <person name="Ferris P.J."/>
            <person name="Hamaji T."/>
            <person name="Toyoda A."/>
            <person name="Fujiyama A."/>
            <person name="Neme R."/>
            <person name="Noguchi H."/>
            <person name="Minakuchi Y."/>
            <person name="Suzuki M."/>
            <person name="Kawai-Toyooka H."/>
            <person name="Smith D.R."/>
            <person name="Sparks H."/>
            <person name="Anderson J."/>
            <person name="Bakaric R."/>
            <person name="Luria V."/>
            <person name="Karger A."/>
            <person name="Kirschner M.W."/>
            <person name="Durand P.M."/>
            <person name="Michod R.E."/>
            <person name="Nozaki H."/>
            <person name="Olson B.J."/>
        </authorList>
    </citation>
    <scope>NUCLEOTIDE SEQUENCE [LARGE SCALE GENOMIC DNA]</scope>
    <source>
        <strain evidence="2">NIES-2863</strain>
    </source>
</reference>
<dbReference type="Proteomes" id="UP000075714">
    <property type="component" value="Unassembled WGS sequence"/>
</dbReference>
<name>A0A150GJ50_GONPE</name>
<accession>A0A150GJ50</accession>
<keyword evidence="2" id="KW-1185">Reference proteome</keyword>
<evidence type="ECO:0000313" key="2">
    <source>
        <dbReference type="Proteomes" id="UP000075714"/>
    </source>
</evidence>
<proteinExistence type="predicted"/>
<comment type="caution">
    <text evidence="1">The sequence shown here is derived from an EMBL/GenBank/DDBJ whole genome shotgun (WGS) entry which is preliminary data.</text>
</comment>
<gene>
    <name evidence="1" type="ORF">GPECTOR_19g206</name>
</gene>
<dbReference type="EMBL" id="LSYV01000020">
    <property type="protein sequence ID" value="KXZ49755.1"/>
    <property type="molecule type" value="Genomic_DNA"/>
</dbReference>
<sequence length="92" mass="10589">MNVPSLLENSLETVASNIHTYESLDCVPEELLLYLFQRVLELGKLNPRVLKLFTDTERDGVLRQIKALNVRDVPPIIKDTRNPWLGQKPSLY</sequence>
<dbReference type="AlphaFoldDB" id="A0A150GJ50"/>
<dbReference type="OrthoDB" id="536692at2759"/>
<protein>
    <submittedName>
        <fullName evidence="1">Uncharacterized protein</fullName>
    </submittedName>
</protein>